<dbReference type="Pfam" id="PF00080">
    <property type="entry name" value="Sod_Cu"/>
    <property type="match status" value="1"/>
</dbReference>
<dbReference type="PANTHER" id="PTHR10003">
    <property type="entry name" value="SUPEROXIDE DISMUTASE CU-ZN -RELATED"/>
    <property type="match status" value="1"/>
</dbReference>
<evidence type="ECO:0000313" key="14">
    <source>
        <dbReference type="Proteomes" id="UP000203266"/>
    </source>
</evidence>
<evidence type="ECO:0000259" key="12">
    <source>
        <dbReference type="Pfam" id="PF00080"/>
    </source>
</evidence>
<dbReference type="EMBL" id="EU255577">
    <property type="protein sequence ID" value="ABY47754.1"/>
    <property type="molecule type" value="Genomic_DNA"/>
</dbReference>
<dbReference type="PROSITE" id="PS00332">
    <property type="entry name" value="SOD_CU_ZN_2"/>
    <property type="match status" value="1"/>
</dbReference>
<evidence type="ECO:0000256" key="4">
    <source>
        <dbReference type="ARBA" id="ARBA00012682"/>
    </source>
</evidence>
<dbReference type="OrthoDB" id="15673at10239"/>
<keyword evidence="8" id="KW-0560">Oxidoreductase</keyword>
<dbReference type="GO" id="GO:0004784">
    <property type="term" value="F:superoxide dismutase activity"/>
    <property type="evidence" value="ECO:0007669"/>
    <property type="project" value="UniProtKB-EC"/>
</dbReference>
<dbReference type="InterPro" id="IPR001424">
    <property type="entry name" value="SOD_Cu_Zn_dom"/>
</dbReference>
<keyword evidence="9" id="KW-0186">Copper</keyword>
<dbReference type="CDD" id="cd00305">
    <property type="entry name" value="Cu-Zn_Superoxide_Dismutase"/>
    <property type="match status" value="1"/>
</dbReference>
<evidence type="ECO:0000256" key="5">
    <source>
        <dbReference type="ARBA" id="ARBA00022723"/>
    </source>
</evidence>
<dbReference type="InterPro" id="IPR018152">
    <property type="entry name" value="SOD_Cu/Zn_BS"/>
</dbReference>
<evidence type="ECO:0000256" key="11">
    <source>
        <dbReference type="ARBA" id="ARBA00049204"/>
    </source>
</evidence>
<evidence type="ECO:0000256" key="9">
    <source>
        <dbReference type="ARBA" id="ARBA00023008"/>
    </source>
</evidence>
<dbReference type="EC" id="1.15.1.1" evidence="4"/>
<evidence type="ECO:0000256" key="7">
    <source>
        <dbReference type="ARBA" id="ARBA00022862"/>
    </source>
</evidence>
<dbReference type="InterPro" id="IPR036423">
    <property type="entry name" value="SOD-like_Cu/Zn_dom_sf"/>
</dbReference>
<evidence type="ECO:0000256" key="10">
    <source>
        <dbReference type="ARBA" id="ARBA00023157"/>
    </source>
</evidence>
<accession>A9YMQ5</accession>
<protein>
    <recommendedName>
        <fullName evidence="4">superoxide dismutase</fullName>
        <ecNumber evidence="4">1.15.1.1</ecNumber>
    </recommendedName>
</protein>
<evidence type="ECO:0000256" key="2">
    <source>
        <dbReference type="ARBA" id="ARBA00001947"/>
    </source>
</evidence>
<evidence type="ECO:0000256" key="8">
    <source>
        <dbReference type="ARBA" id="ARBA00023002"/>
    </source>
</evidence>
<dbReference type="SUPFAM" id="SSF49329">
    <property type="entry name" value="Cu,Zn superoxide dismutase-like"/>
    <property type="match status" value="1"/>
</dbReference>
<dbReference type="GeneID" id="10973747"/>
<dbReference type="FunFam" id="2.60.40.200:FF:000013">
    <property type="entry name" value="Superoxide dismutase [Cu-Zn]"/>
    <property type="match status" value="1"/>
</dbReference>
<organism evidence="13 14">
    <name type="scientific">Helicoverpa armigera granulovirus</name>
    <dbReference type="NCBI Taxonomy" id="489830"/>
    <lineage>
        <taxon>Viruses</taxon>
        <taxon>Viruses incertae sedis</taxon>
        <taxon>Naldaviricetes</taxon>
        <taxon>Lefavirales</taxon>
        <taxon>Baculoviridae</taxon>
        <taxon>Betabaculovirus</taxon>
        <taxon>Betabaculovirus helarmigerae</taxon>
    </lineage>
</organism>
<proteinExistence type="inferred from homology"/>
<comment type="cofactor">
    <cofactor evidence="2">
        <name>Zn(2+)</name>
        <dbReference type="ChEBI" id="CHEBI:29105"/>
    </cofactor>
</comment>
<name>A9YMQ5_9BBAC</name>
<keyword evidence="5" id="KW-0479">Metal-binding</keyword>
<evidence type="ECO:0000256" key="3">
    <source>
        <dbReference type="ARBA" id="ARBA00010457"/>
    </source>
</evidence>
<dbReference type="KEGG" id="vg:10973747"/>
<reference evidence="13 14" key="1">
    <citation type="journal article" date="2008" name="Virus Genes">
        <title>Genomic sequence analysis of a granulovirus isolated from the Old World bollworm, Helicoverpa armigera.</title>
        <authorList>
            <person name="Harrison R.L."/>
            <person name="Popham H.J."/>
        </authorList>
    </citation>
    <scope>NUCLEOTIDE SEQUENCE [LARGE SCALE GENOMIC DNA]</scope>
</reference>
<keyword evidence="10" id="KW-1015">Disulfide bond</keyword>
<dbReference type="RefSeq" id="YP_001649045.1">
    <property type="nucleotide sequence ID" value="NC_010240.1"/>
</dbReference>
<keyword evidence="7" id="KW-0049">Antioxidant</keyword>
<evidence type="ECO:0000256" key="1">
    <source>
        <dbReference type="ARBA" id="ARBA00001935"/>
    </source>
</evidence>
<evidence type="ECO:0000313" key="13">
    <source>
        <dbReference type="EMBL" id="ABY47754.1"/>
    </source>
</evidence>
<dbReference type="Gene3D" id="2.60.40.200">
    <property type="entry name" value="Superoxide dismutase, copper/zinc binding domain"/>
    <property type="match status" value="1"/>
</dbReference>
<dbReference type="PROSITE" id="PS00087">
    <property type="entry name" value="SOD_CU_ZN_1"/>
    <property type="match status" value="1"/>
</dbReference>
<evidence type="ECO:0000256" key="6">
    <source>
        <dbReference type="ARBA" id="ARBA00022833"/>
    </source>
</evidence>
<comment type="catalytic activity">
    <reaction evidence="11">
        <text>2 superoxide + 2 H(+) = H2O2 + O2</text>
        <dbReference type="Rhea" id="RHEA:20696"/>
        <dbReference type="ChEBI" id="CHEBI:15378"/>
        <dbReference type="ChEBI" id="CHEBI:15379"/>
        <dbReference type="ChEBI" id="CHEBI:16240"/>
        <dbReference type="ChEBI" id="CHEBI:18421"/>
        <dbReference type="EC" id="1.15.1.1"/>
    </reaction>
</comment>
<dbReference type="PRINTS" id="PR00068">
    <property type="entry name" value="CUZNDISMTASE"/>
</dbReference>
<dbReference type="Proteomes" id="UP000203266">
    <property type="component" value="Segment"/>
</dbReference>
<keyword evidence="6" id="KW-0862">Zinc</keyword>
<comment type="cofactor">
    <cofactor evidence="1">
        <name>Cu cation</name>
        <dbReference type="ChEBI" id="CHEBI:23378"/>
    </cofactor>
</comment>
<keyword evidence="14" id="KW-1185">Reference proteome</keyword>
<comment type="similarity">
    <text evidence="3">Belongs to the Cu-Zn superoxide dismutase family.</text>
</comment>
<sequence>MMKIAKAIMDGDVSGHITFHQSNAESQVKILGVLNNLPFGCHGIHIHEFGDISNGCTSAGEHLNPFDQPHGGPTSAQRHLGDLGNVCSTGSAVTVFEKFDHMISLYGQHNVLGRSIVVHAMEDDLGLGDNAQSKISGNSGSRLGCGVIGVIKEK</sequence>
<dbReference type="InterPro" id="IPR024134">
    <property type="entry name" value="SOD_Cu/Zn_/chaperone"/>
</dbReference>
<dbReference type="GO" id="GO:0005507">
    <property type="term" value="F:copper ion binding"/>
    <property type="evidence" value="ECO:0007669"/>
    <property type="project" value="InterPro"/>
</dbReference>
<feature type="domain" description="Superoxide dismutase copper/zinc binding" evidence="12">
    <location>
        <begin position="13"/>
        <end position="148"/>
    </location>
</feature>